<feature type="transmembrane region" description="Helical" evidence="3">
    <location>
        <begin position="21"/>
        <end position="43"/>
    </location>
</feature>
<feature type="transmembrane region" description="Helical" evidence="3">
    <location>
        <begin position="78"/>
        <end position="96"/>
    </location>
</feature>
<dbReference type="AlphaFoldDB" id="A0A4V2UNW4"/>
<sequence length="247" mass="26195">MHSSTTRVNTSSNRQPAGRPPILTALVAAAAFAAGVLIVSRLIATDWMLTPFLAFAAAAAVTIGFLHQSWTAPRFGPANVLTLLRLALATLLLLPIVQPGLATGEPGWAILTLAVVTLALDGIDGPLARANGLAGTWGARFDMEVDSVFALLLSIAVWRIGVVGPWVILLGGLRYLFVLAALALPWLDAPLPARFRRKVVCVMQIATLVALIAPVTPPAWSGPAAFVMLALLTWSFAIDVIWLARQR</sequence>
<evidence type="ECO:0000313" key="4">
    <source>
        <dbReference type="EMBL" id="TCS62721.1"/>
    </source>
</evidence>
<dbReference type="InterPro" id="IPR048254">
    <property type="entry name" value="CDP_ALCOHOL_P_TRANSF_CS"/>
</dbReference>
<evidence type="ECO:0000256" key="3">
    <source>
        <dbReference type="SAM" id="Phobius"/>
    </source>
</evidence>
<dbReference type="GO" id="GO:0008654">
    <property type="term" value="P:phospholipid biosynthetic process"/>
    <property type="evidence" value="ECO:0007669"/>
    <property type="project" value="InterPro"/>
</dbReference>
<protein>
    <submittedName>
        <fullName evidence="4">CDP-alcohol phosphatidyltransferase-like enzyme</fullName>
    </submittedName>
</protein>
<keyword evidence="3" id="KW-1133">Transmembrane helix</keyword>
<gene>
    <name evidence="4" type="ORF">EDD52_10815</name>
</gene>
<keyword evidence="5" id="KW-1185">Reference proteome</keyword>
<dbReference type="InterPro" id="IPR043130">
    <property type="entry name" value="CDP-OH_PTrfase_TM_dom"/>
</dbReference>
<keyword evidence="3" id="KW-0472">Membrane</keyword>
<dbReference type="PROSITE" id="PS00379">
    <property type="entry name" value="CDP_ALCOHOL_P_TRANSF"/>
    <property type="match status" value="1"/>
</dbReference>
<dbReference type="Gene3D" id="1.20.120.1760">
    <property type="match status" value="1"/>
</dbReference>
<evidence type="ECO:0000256" key="1">
    <source>
        <dbReference type="ARBA" id="ARBA00022679"/>
    </source>
</evidence>
<dbReference type="GO" id="GO:0016020">
    <property type="term" value="C:membrane"/>
    <property type="evidence" value="ECO:0007669"/>
    <property type="project" value="InterPro"/>
</dbReference>
<feature type="transmembrane region" description="Helical" evidence="3">
    <location>
        <begin position="166"/>
        <end position="187"/>
    </location>
</feature>
<dbReference type="InterPro" id="IPR000462">
    <property type="entry name" value="CDP-OH_P_trans"/>
</dbReference>
<dbReference type="EMBL" id="SLZU01000008">
    <property type="protein sequence ID" value="TCS62721.1"/>
    <property type="molecule type" value="Genomic_DNA"/>
</dbReference>
<reference evidence="4 5" key="1">
    <citation type="submission" date="2019-03" db="EMBL/GenBank/DDBJ databases">
        <title>Genomic Encyclopedia of Type Strains, Phase IV (KMG-IV): sequencing the most valuable type-strain genomes for metagenomic binning, comparative biology and taxonomic classification.</title>
        <authorList>
            <person name="Goeker M."/>
        </authorList>
    </citation>
    <scope>NUCLEOTIDE SEQUENCE [LARGE SCALE GENOMIC DNA]</scope>
    <source>
        <strain evidence="4 5">DSM 104836</strain>
    </source>
</reference>
<feature type="transmembrane region" description="Helical" evidence="3">
    <location>
        <begin position="199"/>
        <end position="217"/>
    </location>
</feature>
<evidence type="ECO:0000256" key="2">
    <source>
        <dbReference type="RuleBase" id="RU003750"/>
    </source>
</evidence>
<keyword evidence="1 2" id="KW-0808">Transferase</keyword>
<proteinExistence type="inferred from homology"/>
<comment type="similarity">
    <text evidence="2">Belongs to the CDP-alcohol phosphatidyltransferase class-I family.</text>
</comment>
<evidence type="ECO:0000313" key="5">
    <source>
        <dbReference type="Proteomes" id="UP000295696"/>
    </source>
</evidence>
<keyword evidence="3" id="KW-0812">Transmembrane</keyword>
<name>A0A4V2UNW4_9RHOB</name>
<feature type="transmembrane region" description="Helical" evidence="3">
    <location>
        <begin position="223"/>
        <end position="244"/>
    </location>
</feature>
<dbReference type="Proteomes" id="UP000295696">
    <property type="component" value="Unassembled WGS sequence"/>
</dbReference>
<accession>A0A4V2UNW4</accession>
<comment type="caution">
    <text evidence="4">The sequence shown here is derived from an EMBL/GenBank/DDBJ whole genome shotgun (WGS) entry which is preliminary data.</text>
</comment>
<feature type="transmembrane region" description="Helical" evidence="3">
    <location>
        <begin position="49"/>
        <end position="66"/>
    </location>
</feature>
<dbReference type="GO" id="GO:0016780">
    <property type="term" value="F:phosphotransferase activity, for other substituted phosphate groups"/>
    <property type="evidence" value="ECO:0007669"/>
    <property type="project" value="InterPro"/>
</dbReference>
<organism evidence="4 5">
    <name type="scientific">Primorskyibacter sedentarius</name>
    <dbReference type="NCBI Taxonomy" id="745311"/>
    <lineage>
        <taxon>Bacteria</taxon>
        <taxon>Pseudomonadati</taxon>
        <taxon>Pseudomonadota</taxon>
        <taxon>Alphaproteobacteria</taxon>
        <taxon>Rhodobacterales</taxon>
        <taxon>Roseobacteraceae</taxon>
        <taxon>Primorskyibacter</taxon>
    </lineage>
</organism>
<dbReference type="Pfam" id="PF01066">
    <property type="entry name" value="CDP-OH_P_transf"/>
    <property type="match status" value="1"/>
</dbReference>